<dbReference type="PANTHER" id="PTHR34846">
    <property type="entry name" value="4-CARBOXYMUCONOLACTONE DECARBOXYLASE FAMILY PROTEIN (AFU_ORTHOLOGUE AFUA_6G11590)"/>
    <property type="match status" value="1"/>
</dbReference>
<evidence type="ECO:0000313" key="3">
    <source>
        <dbReference type="Proteomes" id="UP000065151"/>
    </source>
</evidence>
<dbReference type="Gene3D" id="1.20.1290.10">
    <property type="entry name" value="AhpD-like"/>
    <property type="match status" value="1"/>
</dbReference>
<evidence type="ECO:0000313" key="2">
    <source>
        <dbReference type="EMBL" id="ALV39926.1"/>
    </source>
</evidence>
<dbReference type="SUPFAM" id="SSF69118">
    <property type="entry name" value="AhpD-like"/>
    <property type="match status" value="1"/>
</dbReference>
<dbReference type="InterPro" id="IPR003779">
    <property type="entry name" value="CMD-like"/>
</dbReference>
<dbReference type="STRING" id="121292.AU252_01075"/>
<dbReference type="InterPro" id="IPR029032">
    <property type="entry name" value="AhpD-like"/>
</dbReference>
<accession>A0A0U3GL66</accession>
<dbReference type="Pfam" id="PF02627">
    <property type="entry name" value="CMD"/>
    <property type="match status" value="1"/>
</dbReference>
<proteinExistence type="predicted"/>
<dbReference type="AlphaFoldDB" id="A0A0U3GL66"/>
<dbReference type="EMBL" id="CP013747">
    <property type="protein sequence ID" value="ALV39926.1"/>
    <property type="molecule type" value="Genomic_DNA"/>
</dbReference>
<sequence length="188" mass="21241">MARVPYVRREDLPAEYQDLLTRPINVFAAMANAPSAMKAFSPVGKWIRNESSVDGRLREMAIIQVGYSTGGAYEFSHHVKIGRDFGVTDDDVRAIVAESAGEETSLSPLDKSVLRAARDLTLKLEISDQDWKVIEESLGREHATQLIMITSYYNYVVRVLLALQVDVEDEWSQPLKDYGPPEMYSAWR</sequence>
<dbReference type="PANTHER" id="PTHR34846:SF11">
    <property type="entry name" value="4-CARBOXYMUCONOLACTONE DECARBOXYLASE FAMILY PROTEIN (AFU_ORTHOLOGUE AFUA_6G11590)"/>
    <property type="match status" value="1"/>
</dbReference>
<gene>
    <name evidence="2" type="ORF">AU252_01075</name>
</gene>
<name>A0A0U3GL66_9MICC</name>
<protein>
    <recommendedName>
        <fullName evidence="1">Carboxymuconolactone decarboxylase-like domain-containing protein</fullName>
    </recommendedName>
</protein>
<dbReference type="RefSeq" id="WP_058929142.1">
    <property type="nucleotide sequence ID" value="NZ_CP013747.1"/>
</dbReference>
<organism evidence="2">
    <name type="scientific">Pseudarthrobacter sulfonivorans</name>
    <dbReference type="NCBI Taxonomy" id="121292"/>
    <lineage>
        <taxon>Bacteria</taxon>
        <taxon>Bacillati</taxon>
        <taxon>Actinomycetota</taxon>
        <taxon>Actinomycetes</taxon>
        <taxon>Micrococcales</taxon>
        <taxon>Micrococcaceae</taxon>
        <taxon>Pseudarthrobacter</taxon>
    </lineage>
</organism>
<dbReference type="GO" id="GO:0051920">
    <property type="term" value="F:peroxiredoxin activity"/>
    <property type="evidence" value="ECO:0007669"/>
    <property type="project" value="InterPro"/>
</dbReference>
<evidence type="ECO:0000259" key="1">
    <source>
        <dbReference type="Pfam" id="PF02627"/>
    </source>
</evidence>
<feature type="domain" description="Carboxymuconolactone decarboxylase-like" evidence="1">
    <location>
        <begin position="35"/>
        <end position="99"/>
    </location>
</feature>
<dbReference type="KEGG" id="psul:AU252_01075"/>
<dbReference type="Proteomes" id="UP000065151">
    <property type="component" value="Chromosome"/>
</dbReference>
<reference evidence="2 3" key="1">
    <citation type="submission" date="2015-12" db="EMBL/GenBank/DDBJ databases">
        <authorList>
            <person name="Shamseldin A."/>
            <person name="Moawad H."/>
            <person name="Abd El-Rahim W.M."/>
            <person name="Sadowsky M.J."/>
        </authorList>
    </citation>
    <scope>NUCLEOTIDE SEQUENCE [LARGE SCALE GENOMIC DNA]</scope>
    <source>
        <strain evidence="2 3">Ar51</strain>
    </source>
</reference>